<reference evidence="6" key="1">
    <citation type="journal article" date="2017" name="Genome Biol.">
        <title>Comparative genomics reveals high biological diversity and specific adaptations in the industrially and medically important fungal genus Aspergillus.</title>
        <authorList>
            <person name="de Vries R.P."/>
            <person name="Riley R."/>
            <person name="Wiebenga A."/>
            <person name="Aguilar-Osorio G."/>
            <person name="Amillis S."/>
            <person name="Uchima C.A."/>
            <person name="Anderluh G."/>
            <person name="Asadollahi M."/>
            <person name="Askin M."/>
            <person name="Barry K."/>
            <person name="Battaglia E."/>
            <person name="Bayram O."/>
            <person name="Benocci T."/>
            <person name="Braus-Stromeyer S.A."/>
            <person name="Caldana C."/>
            <person name="Canovas D."/>
            <person name="Cerqueira G.C."/>
            <person name="Chen F."/>
            <person name="Chen W."/>
            <person name="Choi C."/>
            <person name="Clum A."/>
            <person name="Dos Santos R.A."/>
            <person name="Damasio A.R."/>
            <person name="Diallinas G."/>
            <person name="Emri T."/>
            <person name="Fekete E."/>
            <person name="Flipphi M."/>
            <person name="Freyberg S."/>
            <person name="Gallo A."/>
            <person name="Gournas C."/>
            <person name="Habgood R."/>
            <person name="Hainaut M."/>
            <person name="Harispe M.L."/>
            <person name="Henrissat B."/>
            <person name="Hilden K.S."/>
            <person name="Hope R."/>
            <person name="Hossain A."/>
            <person name="Karabika E."/>
            <person name="Karaffa L."/>
            <person name="Karanyi Z."/>
            <person name="Krasevec N."/>
            <person name="Kuo A."/>
            <person name="Kusch H."/>
            <person name="LaButti K."/>
            <person name="Lagendijk E.L."/>
            <person name="Lapidus A."/>
            <person name="Levasseur A."/>
            <person name="Lindquist E."/>
            <person name="Lipzen A."/>
            <person name="Logrieco A.F."/>
            <person name="MacCabe A."/>
            <person name="Maekelae M.R."/>
            <person name="Malavazi I."/>
            <person name="Melin P."/>
            <person name="Meyer V."/>
            <person name="Mielnichuk N."/>
            <person name="Miskei M."/>
            <person name="Molnar A.P."/>
            <person name="Mule G."/>
            <person name="Ngan C.Y."/>
            <person name="Orejas M."/>
            <person name="Orosz E."/>
            <person name="Ouedraogo J.P."/>
            <person name="Overkamp K.M."/>
            <person name="Park H.-S."/>
            <person name="Perrone G."/>
            <person name="Piumi F."/>
            <person name="Punt P.J."/>
            <person name="Ram A.F."/>
            <person name="Ramon A."/>
            <person name="Rauscher S."/>
            <person name="Record E."/>
            <person name="Riano-Pachon D.M."/>
            <person name="Robert V."/>
            <person name="Roehrig J."/>
            <person name="Ruller R."/>
            <person name="Salamov A."/>
            <person name="Salih N.S."/>
            <person name="Samson R.A."/>
            <person name="Sandor E."/>
            <person name="Sanguinetti M."/>
            <person name="Schuetze T."/>
            <person name="Sepcic K."/>
            <person name="Shelest E."/>
            <person name="Sherlock G."/>
            <person name="Sophianopoulou V."/>
            <person name="Squina F.M."/>
            <person name="Sun H."/>
            <person name="Susca A."/>
            <person name="Todd R.B."/>
            <person name="Tsang A."/>
            <person name="Unkles S.E."/>
            <person name="van de Wiele N."/>
            <person name="van Rossen-Uffink D."/>
            <person name="Oliveira J.V."/>
            <person name="Vesth T.C."/>
            <person name="Visser J."/>
            <person name="Yu J.-H."/>
            <person name="Zhou M."/>
            <person name="Andersen M.R."/>
            <person name="Archer D.B."/>
            <person name="Baker S.E."/>
            <person name="Benoit I."/>
            <person name="Brakhage A.A."/>
            <person name="Braus G.H."/>
            <person name="Fischer R."/>
            <person name="Frisvad J.C."/>
            <person name="Goldman G.H."/>
            <person name="Houbraken J."/>
            <person name="Oakley B."/>
            <person name="Pocsi I."/>
            <person name="Scazzocchio C."/>
            <person name="Seiboth B."/>
            <person name="vanKuyk P.A."/>
            <person name="Wortman J."/>
            <person name="Dyer P.S."/>
            <person name="Grigoriev I.V."/>
        </authorList>
    </citation>
    <scope>NUCLEOTIDE SEQUENCE [LARGE SCALE GENOMIC DNA]</scope>
    <source>
        <strain evidence="6">ITEM 5010</strain>
    </source>
</reference>
<feature type="domain" description="Carboxylesterase type B" evidence="4">
    <location>
        <begin position="157"/>
        <end position="640"/>
    </location>
</feature>
<dbReference type="Pfam" id="PF00135">
    <property type="entry name" value="COesterase"/>
    <property type="match status" value="1"/>
</dbReference>
<evidence type="ECO:0000259" key="4">
    <source>
        <dbReference type="Pfam" id="PF00135"/>
    </source>
</evidence>
<keyword evidence="2 3" id="KW-0378">Hydrolase</keyword>
<dbReference type="InterPro" id="IPR029058">
    <property type="entry name" value="AB_hydrolase_fold"/>
</dbReference>
<dbReference type="SUPFAM" id="SSF53474">
    <property type="entry name" value="alpha/beta-Hydrolases"/>
    <property type="match status" value="1"/>
</dbReference>
<sequence>MRGRTFLASLGVLYRCVSVEASFTILFQNDGNWTTHAQKPSALLISDALTYQDAQATCAQHNETLLSCKSYEDLHYSFTYQQYLKNINSDQLFWSSCSSDHPTTWKGELANTSSSAALPFLCSNSAAFVKQADTDYSVFPRVNASANGITFEGLRDHMAYRFMGIPFAQPPVGDLRFKYTQEWTEESYVNATRYGPACIQSGWYDGNSYGLNPWGNSEDCLHLNVYTPSIPSPGDSSTRPVMLWIHGGGETEGTGADSTFDGDSFVSRNDVVLVTINYRLNIFGYLSLNDPSVPGNFDLTDKIEALKWVQKYIRAFGGDPNNVTIFGQSAGASSVIDLLTTPKASGLFHNAIAQSIAGHVETSNASAAAILPYIQPLCNSTGTERLKCLQSLPTSILLNISSGVTWDTVIDGHYILDYPVPQIAKRALNRVNFLTGFMPEEAQSILQDSISPNATNFNTTLQTLVTSASITETQAQAVLSSGLWTNYTSPYNATIHVDSPAGMTCYSKEFADAGAASHSYKSLYVYLHQRAYGLNYYDWYNLCTYPVGKPETPYYRCHSGDLYEVFGTYYLFDLPVRSKEDIYYTNMVQDMWASFARTGNPNVDREYLRARGYHSTLQLTDRWTWTQYEVDSAKVANLQYPMPFYSTLPYLEECKVLGLEWSN</sequence>
<organism evidence="5 6">
    <name type="scientific">Aspergillus carbonarius (strain ITEM 5010)</name>
    <dbReference type="NCBI Taxonomy" id="602072"/>
    <lineage>
        <taxon>Eukaryota</taxon>
        <taxon>Fungi</taxon>
        <taxon>Dikarya</taxon>
        <taxon>Ascomycota</taxon>
        <taxon>Pezizomycotina</taxon>
        <taxon>Eurotiomycetes</taxon>
        <taxon>Eurotiomycetidae</taxon>
        <taxon>Eurotiales</taxon>
        <taxon>Aspergillaceae</taxon>
        <taxon>Aspergillus</taxon>
        <taxon>Aspergillus subgen. Circumdati</taxon>
    </lineage>
</organism>
<name>A0A1R3RK51_ASPC5</name>
<accession>A0A1R3RK51</accession>
<dbReference type="PROSITE" id="PS00122">
    <property type="entry name" value="CARBOXYLESTERASE_B_1"/>
    <property type="match status" value="1"/>
</dbReference>
<dbReference type="OrthoDB" id="408631at2759"/>
<dbReference type="InterPro" id="IPR019826">
    <property type="entry name" value="Carboxylesterase_B_AS"/>
</dbReference>
<keyword evidence="3" id="KW-0732">Signal</keyword>
<dbReference type="PANTHER" id="PTHR11559">
    <property type="entry name" value="CARBOXYLESTERASE"/>
    <property type="match status" value="1"/>
</dbReference>
<dbReference type="EC" id="3.1.1.-" evidence="3"/>
<dbReference type="Proteomes" id="UP000188318">
    <property type="component" value="Unassembled WGS sequence"/>
</dbReference>
<dbReference type="STRING" id="602072.A0A1R3RK51"/>
<evidence type="ECO:0000256" key="3">
    <source>
        <dbReference type="RuleBase" id="RU361235"/>
    </source>
</evidence>
<proteinExistence type="inferred from homology"/>
<evidence type="ECO:0000313" key="5">
    <source>
        <dbReference type="EMBL" id="OOF94857.1"/>
    </source>
</evidence>
<protein>
    <recommendedName>
        <fullName evidence="3">Carboxylic ester hydrolase</fullName>
        <ecNumber evidence="3">3.1.1.-</ecNumber>
    </recommendedName>
</protein>
<dbReference type="GO" id="GO:0016787">
    <property type="term" value="F:hydrolase activity"/>
    <property type="evidence" value="ECO:0007669"/>
    <property type="project" value="UniProtKB-KW"/>
</dbReference>
<comment type="similarity">
    <text evidence="1 3">Belongs to the type-B carboxylesterase/lipase family.</text>
</comment>
<evidence type="ECO:0000313" key="6">
    <source>
        <dbReference type="Proteomes" id="UP000188318"/>
    </source>
</evidence>
<feature type="signal peptide" evidence="3">
    <location>
        <begin position="1"/>
        <end position="21"/>
    </location>
</feature>
<evidence type="ECO:0000256" key="2">
    <source>
        <dbReference type="ARBA" id="ARBA00022801"/>
    </source>
</evidence>
<dbReference type="InterPro" id="IPR002018">
    <property type="entry name" value="CarbesteraseB"/>
</dbReference>
<dbReference type="EMBL" id="KV907501">
    <property type="protein sequence ID" value="OOF94857.1"/>
    <property type="molecule type" value="Genomic_DNA"/>
</dbReference>
<dbReference type="VEuPathDB" id="FungiDB:ASPCADRAFT_171199"/>
<gene>
    <name evidence="5" type="ORF">ASPCADRAFT_171199</name>
</gene>
<dbReference type="AlphaFoldDB" id="A0A1R3RK51"/>
<feature type="chain" id="PRO_5011822596" description="Carboxylic ester hydrolase" evidence="3">
    <location>
        <begin position="22"/>
        <end position="663"/>
    </location>
</feature>
<dbReference type="Gene3D" id="3.40.50.1820">
    <property type="entry name" value="alpha/beta hydrolase"/>
    <property type="match status" value="1"/>
</dbReference>
<dbReference type="OMA" id="WYDGNSY"/>
<dbReference type="InterPro" id="IPR050309">
    <property type="entry name" value="Type-B_Carboxylest/Lipase"/>
</dbReference>
<evidence type="ECO:0000256" key="1">
    <source>
        <dbReference type="ARBA" id="ARBA00005964"/>
    </source>
</evidence>
<keyword evidence="6" id="KW-1185">Reference proteome</keyword>